<organism evidence="2 3">
    <name type="scientific">Pyronema omphalodes (strain CBS 100304)</name>
    <name type="common">Pyronema confluens</name>
    <dbReference type="NCBI Taxonomy" id="1076935"/>
    <lineage>
        <taxon>Eukaryota</taxon>
        <taxon>Fungi</taxon>
        <taxon>Dikarya</taxon>
        <taxon>Ascomycota</taxon>
        <taxon>Pezizomycotina</taxon>
        <taxon>Pezizomycetes</taxon>
        <taxon>Pezizales</taxon>
        <taxon>Pyronemataceae</taxon>
        <taxon>Pyronema</taxon>
    </lineage>
</organism>
<feature type="repeat" description="ANK" evidence="1">
    <location>
        <begin position="385"/>
        <end position="417"/>
    </location>
</feature>
<dbReference type="eggNOG" id="KOG4177">
    <property type="taxonomic scope" value="Eukaryota"/>
</dbReference>
<evidence type="ECO:0000313" key="3">
    <source>
        <dbReference type="Proteomes" id="UP000018144"/>
    </source>
</evidence>
<evidence type="ECO:0000256" key="1">
    <source>
        <dbReference type="PROSITE-ProRule" id="PRU00023"/>
    </source>
</evidence>
<dbReference type="Gene3D" id="1.25.40.20">
    <property type="entry name" value="Ankyrin repeat-containing domain"/>
    <property type="match status" value="2"/>
</dbReference>
<dbReference type="AlphaFoldDB" id="U4LPC6"/>
<feature type="repeat" description="ANK" evidence="1">
    <location>
        <begin position="418"/>
        <end position="450"/>
    </location>
</feature>
<evidence type="ECO:0000313" key="2">
    <source>
        <dbReference type="EMBL" id="CCX33427.1"/>
    </source>
</evidence>
<feature type="repeat" description="ANK" evidence="1">
    <location>
        <begin position="352"/>
        <end position="384"/>
    </location>
</feature>
<dbReference type="InterPro" id="IPR036770">
    <property type="entry name" value="Ankyrin_rpt-contain_sf"/>
</dbReference>
<dbReference type="SUPFAM" id="SSF48403">
    <property type="entry name" value="Ankyrin repeat"/>
    <property type="match status" value="2"/>
</dbReference>
<keyword evidence="1" id="KW-0040">ANK repeat</keyword>
<dbReference type="PRINTS" id="PR01415">
    <property type="entry name" value="ANKYRIN"/>
</dbReference>
<dbReference type="PROSITE" id="PS50297">
    <property type="entry name" value="ANK_REP_REGION"/>
    <property type="match status" value="7"/>
</dbReference>
<protein>
    <submittedName>
        <fullName evidence="2">Similar to Ankyrin-3 acc. no. Q12955</fullName>
    </submittedName>
</protein>
<dbReference type="EMBL" id="HF936058">
    <property type="protein sequence ID" value="CCX33427.1"/>
    <property type="molecule type" value="Genomic_DNA"/>
</dbReference>
<dbReference type="Pfam" id="PF00023">
    <property type="entry name" value="Ank"/>
    <property type="match status" value="1"/>
</dbReference>
<feature type="repeat" description="ANK" evidence="1">
    <location>
        <begin position="484"/>
        <end position="516"/>
    </location>
</feature>
<dbReference type="OrthoDB" id="539213at2759"/>
<dbReference type="PANTHER" id="PTHR46224:SF64">
    <property type="entry name" value="IQ MOTIF AND ANKYRIN REPEAT DOMAIN-CONTAINING PROTEIN 1"/>
    <property type="match status" value="1"/>
</dbReference>
<feature type="repeat" description="ANK" evidence="1">
    <location>
        <begin position="317"/>
        <end position="350"/>
    </location>
</feature>
<dbReference type="Pfam" id="PF13637">
    <property type="entry name" value="Ank_4"/>
    <property type="match status" value="2"/>
</dbReference>
<sequence>MQLPVYSTAGYTDAETLPCNVPQDQPTIFRLPFELILQVGVELDNHALAQLRCTSRFFSYILETGFYKRVIKACSLPTDSISGEQIKNPFPSAMERDDDETLDTLLQHGLKLDTRLGLYKWTGMDRSLLGFILDEREGPARRRKPLPMKMLRLLIGKGKIDAMEFEAAVCSGSTEPVQMMIERSSPDTIHEFISGNEKILTNGINYEQSPACINLLLEHGALRFLNKKYENNGDTPLLRSLYWHDVKLAMMLLEKGALPYITNDDGFTALHMAVFLFRKRNDLSTEELPAGFTLLDMVKKLLGSEHKDRLLDTVDSEGWTPLMEACGRGSSVEIVKLLLQHNARPNYTVNLRGYTPLIVAVKSGNLDIVQILLQYNASPNTADYEGYTPLFDAVHAGNSVLVKLLLQHNASPNITDYKGNTPLFHALYTRRLDIIEILLQHNASPNIANRQGYTPLFYAVNTKNLVLAKLLLQYNASPNTADHKGYTPLFGAVHARNTGLAKLLLQHNASPNIADDNGNTPLVSAIRGANQIMVKILLEHGANSNAVNQRTGHTPLLEALEYSFTMTGDGVQAILTQLLEHGASTQVDHPNGDSVLHTVIRCCPKIYRDTLVMLLIRYGAPVDRKNSEGLTHLEFAK</sequence>
<dbReference type="InterPro" id="IPR002110">
    <property type="entry name" value="Ankyrin_rpt"/>
</dbReference>
<dbReference type="STRING" id="1076935.U4LPC6"/>
<dbReference type="SMART" id="SM00248">
    <property type="entry name" value="ANK"/>
    <property type="match status" value="12"/>
</dbReference>
<dbReference type="InterPro" id="IPR051616">
    <property type="entry name" value="Cul2-RING_E3_ligase_SR"/>
</dbReference>
<dbReference type="Pfam" id="PF12796">
    <property type="entry name" value="Ank_2"/>
    <property type="match status" value="2"/>
</dbReference>
<dbReference type="PANTHER" id="PTHR46224">
    <property type="entry name" value="ANKYRIN REPEAT FAMILY PROTEIN"/>
    <property type="match status" value="1"/>
</dbReference>
<keyword evidence="3" id="KW-1185">Reference proteome</keyword>
<proteinExistence type="predicted"/>
<dbReference type="Proteomes" id="UP000018144">
    <property type="component" value="Unassembled WGS sequence"/>
</dbReference>
<feature type="repeat" description="ANK" evidence="1">
    <location>
        <begin position="517"/>
        <end position="549"/>
    </location>
</feature>
<reference evidence="2 3" key="1">
    <citation type="journal article" date="2013" name="PLoS Genet.">
        <title>The genome and development-dependent transcriptomes of Pyronema confluens: a window into fungal evolution.</title>
        <authorList>
            <person name="Traeger S."/>
            <person name="Altegoer F."/>
            <person name="Freitag M."/>
            <person name="Gabaldon T."/>
            <person name="Kempken F."/>
            <person name="Kumar A."/>
            <person name="Marcet-Houben M."/>
            <person name="Poggeler S."/>
            <person name="Stajich J.E."/>
            <person name="Nowrousian M."/>
        </authorList>
    </citation>
    <scope>NUCLEOTIDE SEQUENCE [LARGE SCALE GENOMIC DNA]</scope>
    <source>
        <strain evidence="3">CBS 100304</strain>
        <tissue evidence="2">Vegetative mycelium</tissue>
    </source>
</reference>
<gene>
    <name evidence="2" type="ORF">PCON_01108</name>
</gene>
<dbReference type="PROSITE" id="PS50088">
    <property type="entry name" value="ANK_REPEAT"/>
    <property type="match status" value="7"/>
</dbReference>
<accession>U4LPC6</accession>
<name>U4LPC6_PYROM</name>
<feature type="repeat" description="ANK" evidence="1">
    <location>
        <begin position="451"/>
        <end position="483"/>
    </location>
</feature>